<proteinExistence type="predicted"/>
<dbReference type="EMBL" id="JABWDY010032620">
    <property type="protein sequence ID" value="KAF5184054.1"/>
    <property type="molecule type" value="Genomic_DNA"/>
</dbReference>
<feature type="non-terminal residue" evidence="1">
    <location>
        <position position="120"/>
    </location>
</feature>
<sequence length="120" mass="13764">MTWFKALKSAITQYDNYSHIVLLMASTFWHIWLARNKIRFNHSSHFPKVEAITTRILQLVLDMEKGHPLNLNNHVIKIPREIWIKWSPPHPGNFKMNIDGASFGNPGPGGLGCVLRNHLA</sequence>
<dbReference type="OrthoDB" id="1906820at2759"/>
<reference evidence="1 2" key="1">
    <citation type="submission" date="2020-06" db="EMBL/GenBank/DDBJ databases">
        <title>Transcriptomic and genomic resources for Thalictrum thalictroides and T. hernandezii: Facilitating candidate gene discovery in an emerging model plant lineage.</title>
        <authorList>
            <person name="Arias T."/>
            <person name="Riano-Pachon D.M."/>
            <person name="Di Stilio V.S."/>
        </authorList>
    </citation>
    <scope>NUCLEOTIDE SEQUENCE [LARGE SCALE GENOMIC DNA]</scope>
    <source>
        <strain evidence="2">cv. WT478/WT964</strain>
        <tissue evidence="1">Leaves</tissue>
    </source>
</reference>
<accession>A0A7J6VG13</accession>
<gene>
    <name evidence="1" type="ORF">FRX31_026360</name>
</gene>
<keyword evidence="2" id="KW-1185">Reference proteome</keyword>
<evidence type="ECO:0000313" key="1">
    <source>
        <dbReference type="EMBL" id="KAF5184054.1"/>
    </source>
</evidence>
<evidence type="ECO:0000313" key="2">
    <source>
        <dbReference type="Proteomes" id="UP000554482"/>
    </source>
</evidence>
<organism evidence="1 2">
    <name type="scientific">Thalictrum thalictroides</name>
    <name type="common">Rue-anemone</name>
    <name type="synonym">Anemone thalictroides</name>
    <dbReference type="NCBI Taxonomy" id="46969"/>
    <lineage>
        <taxon>Eukaryota</taxon>
        <taxon>Viridiplantae</taxon>
        <taxon>Streptophyta</taxon>
        <taxon>Embryophyta</taxon>
        <taxon>Tracheophyta</taxon>
        <taxon>Spermatophyta</taxon>
        <taxon>Magnoliopsida</taxon>
        <taxon>Ranunculales</taxon>
        <taxon>Ranunculaceae</taxon>
        <taxon>Thalictroideae</taxon>
        <taxon>Thalictrum</taxon>
    </lineage>
</organism>
<name>A0A7J6VG13_THATH</name>
<comment type="caution">
    <text evidence="1">The sequence shown here is derived from an EMBL/GenBank/DDBJ whole genome shotgun (WGS) entry which is preliminary data.</text>
</comment>
<dbReference type="Proteomes" id="UP000554482">
    <property type="component" value="Unassembled WGS sequence"/>
</dbReference>
<protein>
    <submittedName>
        <fullName evidence="1">Uncharacterized protein</fullName>
    </submittedName>
</protein>
<dbReference type="AlphaFoldDB" id="A0A7J6VG13"/>